<evidence type="ECO:0000259" key="1">
    <source>
        <dbReference type="Pfam" id="PF03372"/>
    </source>
</evidence>
<dbReference type="KEGG" id="aten:116304141"/>
<dbReference type="InterPro" id="IPR005135">
    <property type="entry name" value="Endo/exonuclease/phosphatase"/>
</dbReference>
<dbReference type="InterPro" id="IPR036691">
    <property type="entry name" value="Endo/exonu/phosph_ase_sf"/>
</dbReference>
<dbReference type="InParanoid" id="A0A6P8IS11"/>
<keyword evidence="2" id="KW-1185">Reference proteome</keyword>
<feature type="domain" description="Endonuclease/exonuclease/phosphatase" evidence="1">
    <location>
        <begin position="6"/>
        <end position="172"/>
    </location>
</feature>
<dbReference type="Gene3D" id="3.60.10.10">
    <property type="entry name" value="Endonuclease/exonuclease/phosphatase"/>
    <property type="match status" value="1"/>
</dbReference>
<gene>
    <name evidence="3" type="primary">LOC116304141</name>
</gene>
<dbReference type="Proteomes" id="UP000515163">
    <property type="component" value="Unplaced"/>
</dbReference>
<sequence>MALSVVTFNIGGGDGTRDDKKRMINTFLSDHLPSVIYLQENPWRFDNLKDHFPKIEERYEAVSHKHLDATVLYRRDVIEDEGSEELMESFRDEFNGNSHVDLVTFKERASFSVLTEIRTGASFVAISWHGEHTGLSEQEKRETFEDLLLVINKINSETNLPVVLGGDFNITLYSVSDSIEEQKLEVYEYRPQNRNTVIDFFVATRVM</sequence>
<evidence type="ECO:0000313" key="3">
    <source>
        <dbReference type="RefSeq" id="XP_031569672.1"/>
    </source>
</evidence>
<dbReference type="SUPFAM" id="SSF56219">
    <property type="entry name" value="DNase I-like"/>
    <property type="match status" value="1"/>
</dbReference>
<dbReference type="OrthoDB" id="6162116at2759"/>
<organism evidence="2 3">
    <name type="scientific">Actinia tenebrosa</name>
    <name type="common">Australian red waratah sea anemone</name>
    <dbReference type="NCBI Taxonomy" id="6105"/>
    <lineage>
        <taxon>Eukaryota</taxon>
        <taxon>Metazoa</taxon>
        <taxon>Cnidaria</taxon>
        <taxon>Anthozoa</taxon>
        <taxon>Hexacorallia</taxon>
        <taxon>Actiniaria</taxon>
        <taxon>Actiniidae</taxon>
        <taxon>Actinia</taxon>
    </lineage>
</organism>
<reference evidence="3" key="1">
    <citation type="submission" date="2025-08" db="UniProtKB">
        <authorList>
            <consortium name="RefSeq"/>
        </authorList>
    </citation>
    <scope>IDENTIFICATION</scope>
    <source>
        <tissue evidence="3">Tentacle</tissue>
    </source>
</reference>
<proteinExistence type="predicted"/>
<dbReference type="GO" id="GO:0003824">
    <property type="term" value="F:catalytic activity"/>
    <property type="evidence" value="ECO:0007669"/>
    <property type="project" value="InterPro"/>
</dbReference>
<evidence type="ECO:0000313" key="2">
    <source>
        <dbReference type="Proteomes" id="UP000515163"/>
    </source>
</evidence>
<protein>
    <submittedName>
        <fullName evidence="3">Uncharacterized protein LOC116304141</fullName>
    </submittedName>
</protein>
<dbReference type="AlphaFoldDB" id="A0A6P8IS11"/>
<accession>A0A6P8IS11</accession>
<dbReference type="GeneID" id="116304141"/>
<name>A0A6P8IS11_ACTTE</name>
<dbReference type="Pfam" id="PF03372">
    <property type="entry name" value="Exo_endo_phos"/>
    <property type="match status" value="1"/>
</dbReference>
<dbReference type="RefSeq" id="XP_031569672.1">
    <property type="nucleotide sequence ID" value="XM_031713812.1"/>
</dbReference>